<protein>
    <submittedName>
        <fullName evidence="1">Uncharacterized protein</fullName>
    </submittedName>
</protein>
<dbReference type="AlphaFoldDB" id="A0AAD5GJB6"/>
<gene>
    <name evidence="1" type="ORF">M8C21_023753</name>
</gene>
<organism evidence="1 2">
    <name type="scientific">Ambrosia artemisiifolia</name>
    <name type="common">Common ragweed</name>
    <dbReference type="NCBI Taxonomy" id="4212"/>
    <lineage>
        <taxon>Eukaryota</taxon>
        <taxon>Viridiplantae</taxon>
        <taxon>Streptophyta</taxon>
        <taxon>Embryophyta</taxon>
        <taxon>Tracheophyta</taxon>
        <taxon>Spermatophyta</taxon>
        <taxon>Magnoliopsida</taxon>
        <taxon>eudicotyledons</taxon>
        <taxon>Gunneridae</taxon>
        <taxon>Pentapetalae</taxon>
        <taxon>asterids</taxon>
        <taxon>campanulids</taxon>
        <taxon>Asterales</taxon>
        <taxon>Asteraceae</taxon>
        <taxon>Asteroideae</taxon>
        <taxon>Heliantheae alliance</taxon>
        <taxon>Heliantheae</taxon>
        <taxon>Ambrosia</taxon>
    </lineage>
</organism>
<evidence type="ECO:0000313" key="2">
    <source>
        <dbReference type="Proteomes" id="UP001206925"/>
    </source>
</evidence>
<proteinExistence type="predicted"/>
<dbReference type="EMBL" id="JAMZMK010007427">
    <property type="protein sequence ID" value="KAI7744852.1"/>
    <property type="molecule type" value="Genomic_DNA"/>
</dbReference>
<feature type="non-terminal residue" evidence="1">
    <location>
        <position position="1"/>
    </location>
</feature>
<dbReference type="Proteomes" id="UP001206925">
    <property type="component" value="Unassembled WGS sequence"/>
</dbReference>
<dbReference type="SUPFAM" id="SSF46565">
    <property type="entry name" value="Chaperone J-domain"/>
    <property type="match status" value="1"/>
</dbReference>
<sequence length="70" mass="8305">QVVLVQDYRAVLNDLHKREIYDQYGDDALKEGMDGGGGGHDPFDIFQFFFEQKLGKIWIIPRQYVRWFPK</sequence>
<evidence type="ECO:0000313" key="1">
    <source>
        <dbReference type="EMBL" id="KAI7744852.1"/>
    </source>
</evidence>
<name>A0AAD5GJB6_AMBAR</name>
<reference evidence="1" key="1">
    <citation type="submission" date="2022-06" db="EMBL/GenBank/DDBJ databases">
        <title>Uncovering the hologenomic basis of an extraordinary plant invasion.</title>
        <authorList>
            <person name="Bieker V.C."/>
            <person name="Martin M.D."/>
            <person name="Gilbert T."/>
            <person name="Hodgins K."/>
            <person name="Battlay P."/>
            <person name="Petersen B."/>
            <person name="Wilson J."/>
        </authorList>
    </citation>
    <scope>NUCLEOTIDE SEQUENCE</scope>
    <source>
        <strain evidence="1">AA19_3_7</strain>
        <tissue evidence="1">Leaf</tissue>
    </source>
</reference>
<keyword evidence="2" id="KW-1185">Reference proteome</keyword>
<dbReference type="InterPro" id="IPR036869">
    <property type="entry name" value="J_dom_sf"/>
</dbReference>
<comment type="caution">
    <text evidence="1">The sequence shown here is derived from an EMBL/GenBank/DDBJ whole genome shotgun (WGS) entry which is preliminary data.</text>
</comment>
<accession>A0AAD5GJB6</accession>